<feature type="compositionally biased region" description="Low complexity" evidence="1">
    <location>
        <begin position="35"/>
        <end position="45"/>
    </location>
</feature>
<feature type="region of interest" description="Disordered" evidence="1">
    <location>
        <begin position="28"/>
        <end position="72"/>
    </location>
</feature>
<dbReference type="PROSITE" id="PS51257">
    <property type="entry name" value="PROKAR_LIPOPROTEIN"/>
    <property type="match status" value="1"/>
</dbReference>
<proteinExistence type="predicted"/>
<evidence type="ECO:0000313" key="2">
    <source>
        <dbReference type="EMBL" id="WUS21070.1"/>
    </source>
</evidence>
<organism evidence="2 3">
    <name type="scientific">Streptomyces caniferus</name>
    <dbReference type="NCBI Taxonomy" id="285557"/>
    <lineage>
        <taxon>Bacteria</taxon>
        <taxon>Bacillati</taxon>
        <taxon>Actinomycetota</taxon>
        <taxon>Actinomycetes</taxon>
        <taxon>Kitasatosporales</taxon>
        <taxon>Streptomycetaceae</taxon>
        <taxon>Streptomyces</taxon>
    </lineage>
</organism>
<dbReference type="RefSeq" id="WP_159472513.1">
    <property type="nucleotide sequence ID" value="NZ_BAAATH010000004.1"/>
</dbReference>
<evidence type="ECO:0000256" key="1">
    <source>
        <dbReference type="SAM" id="MobiDB-lite"/>
    </source>
</evidence>
<reference evidence="2" key="1">
    <citation type="submission" date="2022-10" db="EMBL/GenBank/DDBJ databases">
        <title>The complete genomes of actinobacterial strains from the NBC collection.</title>
        <authorList>
            <person name="Joergensen T.S."/>
            <person name="Alvarez Arevalo M."/>
            <person name="Sterndorff E.B."/>
            <person name="Faurdal D."/>
            <person name="Vuksanovic O."/>
            <person name="Mourched A.-S."/>
            <person name="Charusanti P."/>
            <person name="Shaw S."/>
            <person name="Blin K."/>
            <person name="Weber T."/>
        </authorList>
    </citation>
    <scope>NUCLEOTIDE SEQUENCE</scope>
    <source>
        <strain evidence="2">NBC_01256</strain>
    </source>
</reference>
<dbReference type="Proteomes" id="UP001432292">
    <property type="component" value="Chromosome"/>
</dbReference>
<evidence type="ECO:0000313" key="3">
    <source>
        <dbReference type="Proteomes" id="UP001432292"/>
    </source>
</evidence>
<dbReference type="GeneID" id="96640475"/>
<protein>
    <recommendedName>
        <fullName evidence="4">Lipoprotein</fullName>
    </recommendedName>
</protein>
<name>A0ABZ1VCP5_9ACTN</name>
<evidence type="ECO:0008006" key="4">
    <source>
        <dbReference type="Google" id="ProtNLM"/>
    </source>
</evidence>
<keyword evidence="3" id="KW-1185">Reference proteome</keyword>
<feature type="compositionally biased region" description="Low complexity" evidence="1">
    <location>
        <begin position="57"/>
        <end position="72"/>
    </location>
</feature>
<gene>
    <name evidence="2" type="ORF">OG727_01485</name>
</gene>
<dbReference type="EMBL" id="CP108473">
    <property type="protein sequence ID" value="WUS21070.1"/>
    <property type="molecule type" value="Genomic_DNA"/>
</dbReference>
<accession>A0ABZ1VCP5</accession>
<sequence>MTRTGQAAVLVAITLVCGGLVAGCGNGVRAEGDAPHATPSTSAPADLSDMRKLVDGAESAAAAADSDAAADR</sequence>